<feature type="transmembrane region" description="Helical" evidence="2">
    <location>
        <begin position="176"/>
        <end position="199"/>
    </location>
</feature>
<evidence type="ECO:0000313" key="4">
    <source>
        <dbReference type="EMBL" id="KAK4207495.1"/>
    </source>
</evidence>
<dbReference type="Proteomes" id="UP001301769">
    <property type="component" value="Unassembled WGS sequence"/>
</dbReference>
<feature type="signal peptide" evidence="3">
    <location>
        <begin position="1"/>
        <end position="20"/>
    </location>
</feature>
<organism evidence="4 5">
    <name type="scientific">Rhypophila decipiens</name>
    <dbReference type="NCBI Taxonomy" id="261697"/>
    <lineage>
        <taxon>Eukaryota</taxon>
        <taxon>Fungi</taxon>
        <taxon>Dikarya</taxon>
        <taxon>Ascomycota</taxon>
        <taxon>Pezizomycotina</taxon>
        <taxon>Sordariomycetes</taxon>
        <taxon>Sordariomycetidae</taxon>
        <taxon>Sordariales</taxon>
        <taxon>Naviculisporaceae</taxon>
        <taxon>Rhypophila</taxon>
    </lineage>
</organism>
<reference evidence="4" key="2">
    <citation type="submission" date="2023-05" db="EMBL/GenBank/DDBJ databases">
        <authorList>
            <consortium name="Lawrence Berkeley National Laboratory"/>
            <person name="Steindorff A."/>
            <person name="Hensen N."/>
            <person name="Bonometti L."/>
            <person name="Westerberg I."/>
            <person name="Brannstrom I.O."/>
            <person name="Guillou S."/>
            <person name="Cros-Aarteil S."/>
            <person name="Calhoun S."/>
            <person name="Haridas S."/>
            <person name="Kuo A."/>
            <person name="Mondo S."/>
            <person name="Pangilinan J."/>
            <person name="Riley R."/>
            <person name="Labutti K."/>
            <person name="Andreopoulos B."/>
            <person name="Lipzen A."/>
            <person name="Chen C."/>
            <person name="Yanf M."/>
            <person name="Daum C."/>
            <person name="Ng V."/>
            <person name="Clum A."/>
            <person name="Ohm R."/>
            <person name="Martin F."/>
            <person name="Silar P."/>
            <person name="Natvig D."/>
            <person name="Lalanne C."/>
            <person name="Gautier V."/>
            <person name="Ament-Velasquez S.L."/>
            <person name="Kruys A."/>
            <person name="Hutchinson M.I."/>
            <person name="Powell A.J."/>
            <person name="Barry K."/>
            <person name="Miller A.N."/>
            <person name="Grigoriev I.V."/>
            <person name="Debuchy R."/>
            <person name="Gladieux P."/>
            <person name="Thoren M.H."/>
            <person name="Johannesson H."/>
        </authorList>
    </citation>
    <scope>NUCLEOTIDE SEQUENCE</scope>
    <source>
        <strain evidence="4">PSN293</strain>
    </source>
</reference>
<feature type="compositionally biased region" description="Low complexity" evidence="1">
    <location>
        <begin position="113"/>
        <end position="124"/>
    </location>
</feature>
<gene>
    <name evidence="4" type="ORF">QBC37DRAFT_406161</name>
</gene>
<comment type="caution">
    <text evidence="4">The sequence shown here is derived from an EMBL/GenBank/DDBJ whole genome shotgun (WGS) entry which is preliminary data.</text>
</comment>
<evidence type="ECO:0000256" key="1">
    <source>
        <dbReference type="SAM" id="MobiDB-lite"/>
    </source>
</evidence>
<protein>
    <submittedName>
        <fullName evidence="4">Uncharacterized protein</fullName>
    </submittedName>
</protein>
<evidence type="ECO:0000313" key="5">
    <source>
        <dbReference type="Proteomes" id="UP001301769"/>
    </source>
</evidence>
<name>A0AAN6XVS3_9PEZI</name>
<keyword evidence="2" id="KW-0812">Transmembrane</keyword>
<feature type="chain" id="PRO_5043008782" evidence="3">
    <location>
        <begin position="21"/>
        <end position="212"/>
    </location>
</feature>
<dbReference type="AlphaFoldDB" id="A0AAN6XVS3"/>
<keyword evidence="2" id="KW-1133">Transmembrane helix</keyword>
<dbReference type="EMBL" id="MU858291">
    <property type="protein sequence ID" value="KAK4207495.1"/>
    <property type="molecule type" value="Genomic_DNA"/>
</dbReference>
<evidence type="ECO:0000256" key="2">
    <source>
        <dbReference type="SAM" id="Phobius"/>
    </source>
</evidence>
<sequence length="212" mass="21717">MNIVSYLIAAWVLVSSVALGYDGTITFDSILLAHPSPTFCPSHTNLWASWTPDSNYLACCDNRFNTHTLTTGIGPGGKPLYACCQSGYTCTAPVSLMKEWSMDSNAPPPTPTAAPGAGITTSPAQPSTGTFSGPGATPLTTSAGVIVYVSNTNNNKGGDQNVNVGNTSGGPPSPGAIAGITVACTVVSTIAAVLGLWYARKRKKAKEAKSSS</sequence>
<keyword evidence="2" id="KW-0472">Membrane</keyword>
<reference evidence="4" key="1">
    <citation type="journal article" date="2023" name="Mol. Phylogenet. Evol.">
        <title>Genome-scale phylogeny and comparative genomics of the fungal order Sordariales.</title>
        <authorList>
            <person name="Hensen N."/>
            <person name="Bonometti L."/>
            <person name="Westerberg I."/>
            <person name="Brannstrom I.O."/>
            <person name="Guillou S."/>
            <person name="Cros-Aarteil S."/>
            <person name="Calhoun S."/>
            <person name="Haridas S."/>
            <person name="Kuo A."/>
            <person name="Mondo S."/>
            <person name="Pangilinan J."/>
            <person name="Riley R."/>
            <person name="LaButti K."/>
            <person name="Andreopoulos B."/>
            <person name="Lipzen A."/>
            <person name="Chen C."/>
            <person name="Yan M."/>
            <person name="Daum C."/>
            <person name="Ng V."/>
            <person name="Clum A."/>
            <person name="Steindorff A."/>
            <person name="Ohm R.A."/>
            <person name="Martin F."/>
            <person name="Silar P."/>
            <person name="Natvig D.O."/>
            <person name="Lalanne C."/>
            <person name="Gautier V."/>
            <person name="Ament-Velasquez S.L."/>
            <person name="Kruys A."/>
            <person name="Hutchinson M.I."/>
            <person name="Powell A.J."/>
            <person name="Barry K."/>
            <person name="Miller A.N."/>
            <person name="Grigoriev I.V."/>
            <person name="Debuchy R."/>
            <person name="Gladieux P."/>
            <person name="Hiltunen Thoren M."/>
            <person name="Johannesson H."/>
        </authorList>
    </citation>
    <scope>NUCLEOTIDE SEQUENCE</scope>
    <source>
        <strain evidence="4">PSN293</strain>
    </source>
</reference>
<proteinExistence type="predicted"/>
<feature type="region of interest" description="Disordered" evidence="1">
    <location>
        <begin position="103"/>
        <end position="136"/>
    </location>
</feature>
<evidence type="ECO:0000256" key="3">
    <source>
        <dbReference type="SAM" id="SignalP"/>
    </source>
</evidence>
<accession>A0AAN6XVS3</accession>
<keyword evidence="5" id="KW-1185">Reference proteome</keyword>
<keyword evidence="3" id="KW-0732">Signal</keyword>